<keyword evidence="3" id="KW-1185">Reference proteome</keyword>
<protein>
    <recommendedName>
        <fullName evidence="1">RiboL-PSP-HEPN domain-containing protein</fullName>
    </recommendedName>
</protein>
<name>A0ABX4HGG5_9GAMM</name>
<feature type="domain" description="RiboL-PSP-HEPN" evidence="1">
    <location>
        <begin position="31"/>
        <end position="136"/>
    </location>
</feature>
<organism evidence="2 3">
    <name type="scientific">Vreelandella alkaliphila</name>
    <dbReference type="NCBI Taxonomy" id="272774"/>
    <lineage>
        <taxon>Bacteria</taxon>
        <taxon>Pseudomonadati</taxon>
        <taxon>Pseudomonadota</taxon>
        <taxon>Gammaproteobacteria</taxon>
        <taxon>Oceanospirillales</taxon>
        <taxon>Halomonadaceae</taxon>
        <taxon>Vreelandella</taxon>
    </lineage>
</organism>
<comment type="caution">
    <text evidence="2">The sequence shown here is derived from an EMBL/GenBank/DDBJ whole genome shotgun (WGS) entry which is preliminary data.</text>
</comment>
<dbReference type="Pfam" id="PF18735">
    <property type="entry name" value="HEPN_RiboL-PSP"/>
    <property type="match status" value="1"/>
</dbReference>
<accession>A0ABX4HGG5</accession>
<dbReference type="Proteomes" id="UP000218675">
    <property type="component" value="Unassembled WGS sequence"/>
</dbReference>
<dbReference type="InterPro" id="IPR041519">
    <property type="entry name" value="HEPN_RiboL-PSP"/>
</dbReference>
<sequence length="166" mass="19265">MTSSLKDKLLNLNSTRYKHLLLAMSTFKESEDALGKLLRVHLTTEGILEELIRLAFEEKSEPILSLDLRYHQKLELVSKLEIEKDWSLMPDYIVGSLRKLKKLRNQLAHSLDTSITNDQVIELFMGIEQVYDDMNIASINTNLKRYAFFILGSMLPKFEEIDDDTE</sequence>
<evidence type="ECO:0000313" key="2">
    <source>
        <dbReference type="EMBL" id="PAU71490.1"/>
    </source>
</evidence>
<evidence type="ECO:0000313" key="3">
    <source>
        <dbReference type="Proteomes" id="UP000218675"/>
    </source>
</evidence>
<proteinExistence type="predicted"/>
<gene>
    <name evidence="2" type="ORF">CK497_12450</name>
</gene>
<evidence type="ECO:0000259" key="1">
    <source>
        <dbReference type="Pfam" id="PF18735"/>
    </source>
</evidence>
<dbReference type="EMBL" id="NSKA01000004">
    <property type="protein sequence ID" value="PAU71490.1"/>
    <property type="molecule type" value="Genomic_DNA"/>
</dbReference>
<reference evidence="2 3" key="1">
    <citation type="submission" date="2017-08" db="EMBL/GenBank/DDBJ databases">
        <title>Halomonas binhaiensis sp. nov., isolated from saline alkaline soil.</title>
        <authorList>
            <person name="Wang D."/>
            <person name="Zhang G."/>
        </authorList>
    </citation>
    <scope>NUCLEOTIDE SEQUENCE [LARGE SCALE GENOMIC DNA]</scope>
    <source>
        <strain evidence="2 3">WN018</strain>
    </source>
</reference>